<evidence type="ECO:0000313" key="10">
    <source>
        <dbReference type="EMBL" id="EEF63447.1"/>
    </source>
</evidence>
<comment type="subcellular location">
    <subcellularLocation>
        <location evidence="1">Cell membrane</location>
        <topology evidence="1">Multi-pass membrane protein</topology>
    </subcellularLocation>
</comment>
<evidence type="ECO:0000256" key="8">
    <source>
        <dbReference type="SAM" id="Phobius"/>
    </source>
</evidence>
<sequence length="496" mass="55834">MTNSQTAPTPISSTRFNAPVIALMCLAVVTLLRLWYATKLGLLPDETYYWLWSKHLAASYTDKGPVIAWLIAAGTSVFGDTPFGIRWIGVLLNAATGWQIFRLARRLYGDRTALWCLLVAMVIPLFTVGSIIMTIDAPSVLCWAWAANVFWTALETGKVRHWIGLGVIIGVGFLAKFTNGVQLGCVALFLLWSPPHRKYFFSRQSIAMVIAFGLCSLPIIYWNYQVGWLQAQALHSRSGVESSFHIHPAQLFRFLTEQIGVISPLIAIGIAVAAVGLLVSRYSDTRVQFLLCQFVPLYGIFLFFSLNSAGKPNWPAPALITAMILLVVFWQDLVQRRPAWRCAVYAALSIALVMTILLHAAVFLPPIHPVINRIMRRSQGWPDYAAHIEQARTKYNANLLIANHYSQASMAQFYLPGHPTVYLPSGWHPQFKLWGDYHLAPDTRALFVLSDPMDGPNNLLLPLTQQFKSRQLVDDFWSQYKGRNMTRFQIYLLSND</sequence>
<evidence type="ECO:0000256" key="1">
    <source>
        <dbReference type="ARBA" id="ARBA00004651"/>
    </source>
</evidence>
<evidence type="ECO:0000259" key="9">
    <source>
        <dbReference type="Pfam" id="PF13231"/>
    </source>
</evidence>
<dbReference type="GO" id="GO:0009103">
    <property type="term" value="P:lipopolysaccharide biosynthetic process"/>
    <property type="evidence" value="ECO:0007669"/>
    <property type="project" value="UniProtKB-ARBA"/>
</dbReference>
<comment type="caution">
    <text evidence="10">The sequence shown here is derived from an EMBL/GenBank/DDBJ whole genome shotgun (WGS) entry which is preliminary data.</text>
</comment>
<keyword evidence="3" id="KW-0328">Glycosyltransferase</keyword>
<name>B9XAA6_PEDPL</name>
<dbReference type="STRING" id="320771.Cflav_PD6082"/>
<feature type="transmembrane region" description="Helical" evidence="8">
    <location>
        <begin position="287"/>
        <end position="306"/>
    </location>
</feature>
<feature type="transmembrane region" description="Helical" evidence="8">
    <location>
        <begin position="342"/>
        <end position="364"/>
    </location>
</feature>
<feature type="transmembrane region" description="Helical" evidence="8">
    <location>
        <begin position="16"/>
        <end position="36"/>
    </location>
</feature>
<dbReference type="GO" id="GO:0016763">
    <property type="term" value="F:pentosyltransferase activity"/>
    <property type="evidence" value="ECO:0007669"/>
    <property type="project" value="TreeGrafter"/>
</dbReference>
<feature type="transmembrane region" description="Helical" evidence="8">
    <location>
        <begin position="205"/>
        <end position="224"/>
    </location>
</feature>
<keyword evidence="4 10" id="KW-0808">Transferase</keyword>
<keyword evidence="6 8" id="KW-1133">Transmembrane helix</keyword>
<feature type="transmembrane region" description="Helical" evidence="8">
    <location>
        <begin position="83"/>
        <end position="101"/>
    </location>
</feature>
<dbReference type="InterPro" id="IPR038731">
    <property type="entry name" value="RgtA/B/C-like"/>
</dbReference>
<gene>
    <name evidence="10" type="ORF">Cflav_PD6082</name>
</gene>
<organism evidence="10 11">
    <name type="scientific">Pedosphaera parvula (strain Ellin514)</name>
    <dbReference type="NCBI Taxonomy" id="320771"/>
    <lineage>
        <taxon>Bacteria</taxon>
        <taxon>Pseudomonadati</taxon>
        <taxon>Verrucomicrobiota</taxon>
        <taxon>Pedosphaerae</taxon>
        <taxon>Pedosphaerales</taxon>
        <taxon>Pedosphaeraceae</taxon>
        <taxon>Pedosphaera</taxon>
    </lineage>
</organism>
<dbReference type="OrthoDB" id="9802649at2"/>
<keyword evidence="11" id="KW-1185">Reference proteome</keyword>
<feature type="transmembrane region" description="Helical" evidence="8">
    <location>
        <begin position="162"/>
        <end position="193"/>
    </location>
</feature>
<dbReference type="PANTHER" id="PTHR33908:SF11">
    <property type="entry name" value="MEMBRANE PROTEIN"/>
    <property type="match status" value="1"/>
</dbReference>
<proteinExistence type="predicted"/>
<evidence type="ECO:0000256" key="6">
    <source>
        <dbReference type="ARBA" id="ARBA00022989"/>
    </source>
</evidence>
<dbReference type="InterPro" id="IPR050297">
    <property type="entry name" value="LipidA_mod_glycosyltrf_83"/>
</dbReference>
<evidence type="ECO:0000256" key="4">
    <source>
        <dbReference type="ARBA" id="ARBA00022679"/>
    </source>
</evidence>
<dbReference type="AlphaFoldDB" id="B9XAA6"/>
<evidence type="ECO:0000256" key="2">
    <source>
        <dbReference type="ARBA" id="ARBA00022475"/>
    </source>
</evidence>
<dbReference type="RefSeq" id="WP_007412754.1">
    <property type="nucleotide sequence ID" value="NZ_ABOX02000001.1"/>
</dbReference>
<keyword evidence="5 8" id="KW-0812">Transmembrane</keyword>
<feature type="transmembrane region" description="Helical" evidence="8">
    <location>
        <begin position="113"/>
        <end position="135"/>
    </location>
</feature>
<keyword evidence="7 8" id="KW-0472">Membrane</keyword>
<feature type="transmembrane region" description="Helical" evidence="8">
    <location>
        <begin position="261"/>
        <end position="280"/>
    </location>
</feature>
<protein>
    <submittedName>
        <fullName evidence="10">4-amino-4-deoxy-L-arabinose transferase</fullName>
    </submittedName>
</protein>
<dbReference type="PANTHER" id="PTHR33908">
    <property type="entry name" value="MANNOSYLTRANSFERASE YKCB-RELATED"/>
    <property type="match status" value="1"/>
</dbReference>
<evidence type="ECO:0000256" key="7">
    <source>
        <dbReference type="ARBA" id="ARBA00023136"/>
    </source>
</evidence>
<evidence type="ECO:0000256" key="3">
    <source>
        <dbReference type="ARBA" id="ARBA00022676"/>
    </source>
</evidence>
<accession>B9XAA6</accession>
<feature type="transmembrane region" description="Helical" evidence="8">
    <location>
        <begin position="312"/>
        <end position="330"/>
    </location>
</feature>
<dbReference type="EMBL" id="ABOX02000001">
    <property type="protein sequence ID" value="EEF63447.1"/>
    <property type="molecule type" value="Genomic_DNA"/>
</dbReference>
<evidence type="ECO:0000256" key="5">
    <source>
        <dbReference type="ARBA" id="ARBA00022692"/>
    </source>
</evidence>
<dbReference type="Proteomes" id="UP000003688">
    <property type="component" value="Unassembled WGS sequence"/>
</dbReference>
<dbReference type="GO" id="GO:0005886">
    <property type="term" value="C:plasma membrane"/>
    <property type="evidence" value="ECO:0007669"/>
    <property type="project" value="UniProtKB-SubCell"/>
</dbReference>
<feature type="domain" description="Glycosyltransferase RgtA/B/C/D-like" evidence="9">
    <location>
        <begin position="62"/>
        <end position="222"/>
    </location>
</feature>
<reference evidence="10 11" key="1">
    <citation type="journal article" date="2011" name="J. Bacteriol.">
        <title>Genome sequence of 'Pedosphaera parvula' Ellin514, an aerobic Verrucomicrobial isolate from pasture soil.</title>
        <authorList>
            <person name="Kant R."/>
            <person name="van Passel M.W."/>
            <person name="Sangwan P."/>
            <person name="Palva A."/>
            <person name="Lucas S."/>
            <person name="Copeland A."/>
            <person name="Lapidus A."/>
            <person name="Glavina Del Rio T."/>
            <person name="Dalin E."/>
            <person name="Tice H."/>
            <person name="Bruce D."/>
            <person name="Goodwin L."/>
            <person name="Pitluck S."/>
            <person name="Chertkov O."/>
            <person name="Larimer F.W."/>
            <person name="Land M.L."/>
            <person name="Hauser L."/>
            <person name="Brettin T.S."/>
            <person name="Detter J.C."/>
            <person name="Han S."/>
            <person name="de Vos W.M."/>
            <person name="Janssen P.H."/>
            <person name="Smidt H."/>
        </authorList>
    </citation>
    <scope>NUCLEOTIDE SEQUENCE [LARGE SCALE GENOMIC DNA]</scope>
    <source>
        <strain evidence="10 11">Ellin514</strain>
    </source>
</reference>
<keyword evidence="2" id="KW-1003">Cell membrane</keyword>
<evidence type="ECO:0000313" key="11">
    <source>
        <dbReference type="Proteomes" id="UP000003688"/>
    </source>
</evidence>
<dbReference type="Pfam" id="PF13231">
    <property type="entry name" value="PMT_2"/>
    <property type="match status" value="1"/>
</dbReference>